<sequence>MASTRIRSCKSWSLASSQVHWRRLRKLLHLTLAPNRTSATLLSKIIARASVCLTMAAEDGYAQPLFDAQLISRVSLLTLHSSYKRGVHLVFESNSQSANNAQLFVSNVRGASIFRSQAAPVQRLCPRNVEMAIPPIRPARGWRGQRSPKANRPVSRTTEALLLPFSHPDLIPPINDRSATKVRPCSIAEIVLNLLLIPLRFYGPSRCPKGLSLSSLLKQPVEPRIHR</sequence>
<protein>
    <submittedName>
        <fullName evidence="1">Uncharacterized protein</fullName>
    </submittedName>
</protein>
<name>A0A3S5AGU3_9PLAT</name>
<dbReference type="AlphaFoldDB" id="A0A3S5AGU3"/>
<keyword evidence="2" id="KW-1185">Reference proteome</keyword>
<dbReference type="EMBL" id="CAAALY010062435">
    <property type="protein sequence ID" value="VEL23533.1"/>
    <property type="molecule type" value="Genomic_DNA"/>
</dbReference>
<reference evidence="1" key="1">
    <citation type="submission" date="2018-11" db="EMBL/GenBank/DDBJ databases">
        <authorList>
            <consortium name="Pathogen Informatics"/>
        </authorList>
    </citation>
    <scope>NUCLEOTIDE SEQUENCE</scope>
</reference>
<organism evidence="1 2">
    <name type="scientific">Protopolystoma xenopodis</name>
    <dbReference type="NCBI Taxonomy" id="117903"/>
    <lineage>
        <taxon>Eukaryota</taxon>
        <taxon>Metazoa</taxon>
        <taxon>Spiralia</taxon>
        <taxon>Lophotrochozoa</taxon>
        <taxon>Platyhelminthes</taxon>
        <taxon>Monogenea</taxon>
        <taxon>Polyopisthocotylea</taxon>
        <taxon>Polystomatidea</taxon>
        <taxon>Polystomatidae</taxon>
        <taxon>Protopolystoma</taxon>
    </lineage>
</organism>
<proteinExistence type="predicted"/>
<evidence type="ECO:0000313" key="1">
    <source>
        <dbReference type="EMBL" id="VEL23533.1"/>
    </source>
</evidence>
<dbReference type="Proteomes" id="UP000784294">
    <property type="component" value="Unassembled WGS sequence"/>
</dbReference>
<evidence type="ECO:0000313" key="2">
    <source>
        <dbReference type="Proteomes" id="UP000784294"/>
    </source>
</evidence>
<accession>A0A3S5AGU3</accession>
<comment type="caution">
    <text evidence="1">The sequence shown here is derived from an EMBL/GenBank/DDBJ whole genome shotgun (WGS) entry which is preliminary data.</text>
</comment>
<gene>
    <name evidence="1" type="ORF">PXEA_LOCUS16973</name>
</gene>